<gene>
    <name evidence="1" type="ORF">NDU88_003065</name>
</gene>
<keyword evidence="2" id="KW-1185">Reference proteome</keyword>
<dbReference type="AlphaFoldDB" id="A0AAV7MPI1"/>
<reference evidence="1" key="1">
    <citation type="journal article" date="2022" name="bioRxiv">
        <title>Sequencing and chromosome-scale assembly of the giantPleurodeles waltlgenome.</title>
        <authorList>
            <person name="Brown T."/>
            <person name="Elewa A."/>
            <person name="Iarovenko S."/>
            <person name="Subramanian E."/>
            <person name="Araus A.J."/>
            <person name="Petzold A."/>
            <person name="Susuki M."/>
            <person name="Suzuki K.-i.T."/>
            <person name="Hayashi T."/>
            <person name="Toyoda A."/>
            <person name="Oliveira C."/>
            <person name="Osipova E."/>
            <person name="Leigh N.D."/>
            <person name="Simon A."/>
            <person name="Yun M.H."/>
        </authorList>
    </citation>
    <scope>NUCLEOTIDE SEQUENCE</scope>
    <source>
        <strain evidence="1">20211129_DDA</strain>
        <tissue evidence="1">Liver</tissue>
    </source>
</reference>
<organism evidence="1 2">
    <name type="scientific">Pleurodeles waltl</name>
    <name type="common">Iberian ribbed newt</name>
    <dbReference type="NCBI Taxonomy" id="8319"/>
    <lineage>
        <taxon>Eukaryota</taxon>
        <taxon>Metazoa</taxon>
        <taxon>Chordata</taxon>
        <taxon>Craniata</taxon>
        <taxon>Vertebrata</taxon>
        <taxon>Euteleostomi</taxon>
        <taxon>Amphibia</taxon>
        <taxon>Batrachia</taxon>
        <taxon>Caudata</taxon>
        <taxon>Salamandroidea</taxon>
        <taxon>Salamandridae</taxon>
        <taxon>Pleurodelinae</taxon>
        <taxon>Pleurodeles</taxon>
    </lineage>
</organism>
<proteinExistence type="predicted"/>
<dbReference type="EMBL" id="JANPWB010000013">
    <property type="protein sequence ID" value="KAJ1105660.1"/>
    <property type="molecule type" value="Genomic_DNA"/>
</dbReference>
<dbReference type="Proteomes" id="UP001066276">
    <property type="component" value="Chromosome 9"/>
</dbReference>
<protein>
    <submittedName>
        <fullName evidence="1">Uncharacterized protein</fullName>
    </submittedName>
</protein>
<sequence length="52" mass="5804">CRNKTFCDLQIASHSDSLFATRKMLCSMVSQTPTATRYGVAMTHLMNIHEVG</sequence>
<evidence type="ECO:0000313" key="1">
    <source>
        <dbReference type="EMBL" id="KAJ1105660.1"/>
    </source>
</evidence>
<feature type="non-terminal residue" evidence="1">
    <location>
        <position position="52"/>
    </location>
</feature>
<comment type="caution">
    <text evidence="1">The sequence shown here is derived from an EMBL/GenBank/DDBJ whole genome shotgun (WGS) entry which is preliminary data.</text>
</comment>
<accession>A0AAV7MPI1</accession>
<evidence type="ECO:0000313" key="2">
    <source>
        <dbReference type="Proteomes" id="UP001066276"/>
    </source>
</evidence>
<name>A0AAV7MPI1_PLEWA</name>
<feature type="non-terminal residue" evidence="1">
    <location>
        <position position="1"/>
    </location>
</feature>